<comment type="caution">
    <text evidence="1">The sequence shown here is derived from an EMBL/GenBank/DDBJ whole genome shotgun (WGS) entry which is preliminary data.</text>
</comment>
<dbReference type="Proteomes" id="UP000242188">
    <property type="component" value="Unassembled WGS sequence"/>
</dbReference>
<proteinExistence type="predicted"/>
<dbReference type="EMBL" id="NEDP02000845">
    <property type="protein sequence ID" value="OWF54899.1"/>
    <property type="molecule type" value="Genomic_DNA"/>
</dbReference>
<organism evidence="1 2">
    <name type="scientific">Mizuhopecten yessoensis</name>
    <name type="common">Japanese scallop</name>
    <name type="synonym">Patinopecten yessoensis</name>
    <dbReference type="NCBI Taxonomy" id="6573"/>
    <lineage>
        <taxon>Eukaryota</taxon>
        <taxon>Metazoa</taxon>
        <taxon>Spiralia</taxon>
        <taxon>Lophotrochozoa</taxon>
        <taxon>Mollusca</taxon>
        <taxon>Bivalvia</taxon>
        <taxon>Autobranchia</taxon>
        <taxon>Pteriomorphia</taxon>
        <taxon>Pectinida</taxon>
        <taxon>Pectinoidea</taxon>
        <taxon>Pectinidae</taxon>
        <taxon>Mizuhopecten</taxon>
    </lineage>
</organism>
<dbReference type="AlphaFoldDB" id="A0A210R1M5"/>
<evidence type="ECO:0000313" key="1">
    <source>
        <dbReference type="EMBL" id="OWF54899.1"/>
    </source>
</evidence>
<evidence type="ECO:0000313" key="2">
    <source>
        <dbReference type="Proteomes" id="UP000242188"/>
    </source>
</evidence>
<gene>
    <name evidence="1" type="ORF">KP79_PYT18016</name>
</gene>
<name>A0A210R1M5_MIZYE</name>
<protein>
    <submittedName>
        <fullName evidence="1">Uncharacterized protein</fullName>
    </submittedName>
</protein>
<keyword evidence="2" id="KW-1185">Reference proteome</keyword>
<sequence>MADVGACSDDNGDRACPWTPLLCRTRTISRWLPREMIIQIHCCFLIDPADFSSPHVPECIAL</sequence>
<reference evidence="1 2" key="1">
    <citation type="journal article" date="2017" name="Nat. Ecol. Evol.">
        <title>Scallop genome provides insights into evolution of bilaterian karyotype and development.</title>
        <authorList>
            <person name="Wang S."/>
            <person name="Zhang J."/>
            <person name="Jiao W."/>
            <person name="Li J."/>
            <person name="Xun X."/>
            <person name="Sun Y."/>
            <person name="Guo X."/>
            <person name="Huan P."/>
            <person name="Dong B."/>
            <person name="Zhang L."/>
            <person name="Hu X."/>
            <person name="Sun X."/>
            <person name="Wang J."/>
            <person name="Zhao C."/>
            <person name="Wang Y."/>
            <person name="Wang D."/>
            <person name="Huang X."/>
            <person name="Wang R."/>
            <person name="Lv J."/>
            <person name="Li Y."/>
            <person name="Zhang Z."/>
            <person name="Liu B."/>
            <person name="Lu W."/>
            <person name="Hui Y."/>
            <person name="Liang J."/>
            <person name="Zhou Z."/>
            <person name="Hou R."/>
            <person name="Li X."/>
            <person name="Liu Y."/>
            <person name="Li H."/>
            <person name="Ning X."/>
            <person name="Lin Y."/>
            <person name="Zhao L."/>
            <person name="Xing Q."/>
            <person name="Dou J."/>
            <person name="Li Y."/>
            <person name="Mao J."/>
            <person name="Guo H."/>
            <person name="Dou H."/>
            <person name="Li T."/>
            <person name="Mu C."/>
            <person name="Jiang W."/>
            <person name="Fu Q."/>
            <person name="Fu X."/>
            <person name="Miao Y."/>
            <person name="Liu J."/>
            <person name="Yu Q."/>
            <person name="Li R."/>
            <person name="Liao H."/>
            <person name="Li X."/>
            <person name="Kong Y."/>
            <person name="Jiang Z."/>
            <person name="Chourrout D."/>
            <person name="Li R."/>
            <person name="Bao Z."/>
        </authorList>
    </citation>
    <scope>NUCLEOTIDE SEQUENCE [LARGE SCALE GENOMIC DNA]</scope>
    <source>
        <strain evidence="1 2">PY_sf001</strain>
    </source>
</reference>
<accession>A0A210R1M5</accession>